<gene>
    <name evidence="1" type="ORF">DFH45_003287</name>
</gene>
<dbReference type="RefSeq" id="WP_155772815.1">
    <property type="nucleotide sequence ID" value="NZ_CP016090.1"/>
</dbReference>
<protein>
    <submittedName>
        <fullName evidence="1">Uncharacterized protein</fullName>
    </submittedName>
</protein>
<dbReference type="AlphaFoldDB" id="A0A9Q5CTT7"/>
<proteinExistence type="predicted"/>
<evidence type="ECO:0000313" key="2">
    <source>
        <dbReference type="Proteomes" id="UP000821656"/>
    </source>
</evidence>
<evidence type="ECO:0000313" key="1">
    <source>
        <dbReference type="EMBL" id="NRV10324.1"/>
    </source>
</evidence>
<dbReference type="EMBL" id="JABSXK010000001">
    <property type="protein sequence ID" value="NRV10324.1"/>
    <property type="molecule type" value="Genomic_DNA"/>
</dbReference>
<organism evidence="1 2">
    <name type="scientific">Clostridium beijerinckii</name>
    <name type="common">Clostridium MP</name>
    <dbReference type="NCBI Taxonomy" id="1520"/>
    <lineage>
        <taxon>Bacteria</taxon>
        <taxon>Bacillati</taxon>
        <taxon>Bacillota</taxon>
        <taxon>Clostridia</taxon>
        <taxon>Eubacteriales</taxon>
        <taxon>Clostridiaceae</taxon>
        <taxon>Clostridium</taxon>
    </lineage>
</organism>
<reference evidence="1" key="1">
    <citation type="submission" date="2020-05" db="EMBL/GenBank/DDBJ databases">
        <title>Genomic insights into acetone-butanol-ethanol (ABE) fermentation by sequencing solventogenic clostridia strains.</title>
        <authorList>
            <person name="Brown S."/>
        </authorList>
    </citation>
    <scope>NUCLEOTIDE SEQUENCE</scope>
    <source>
        <strain evidence="1">DJ126</strain>
    </source>
</reference>
<dbReference type="Proteomes" id="UP000821656">
    <property type="component" value="Unassembled WGS sequence"/>
</dbReference>
<sequence length="56" mass="6133">MGVRDIVKTVGNIRGFVKRTSVGIKVNIPPLTKFAKLIANALCNPRYVKLTFSISS</sequence>
<accession>A0A9Q5CTT7</accession>
<name>A0A9Q5CTT7_CLOBE</name>
<comment type="caution">
    <text evidence="1">The sequence shown here is derived from an EMBL/GenBank/DDBJ whole genome shotgun (WGS) entry which is preliminary data.</text>
</comment>